<dbReference type="RefSeq" id="WP_046765593.1">
    <property type="nucleotide sequence ID" value="NZ_LBIC01000011.1"/>
</dbReference>
<dbReference type="PATRIC" id="fig|56193.3.peg.4464"/>
<dbReference type="Gene3D" id="1.10.10.10">
    <property type="entry name" value="Winged helix-like DNA-binding domain superfamily/Winged helix DNA-binding domain"/>
    <property type="match status" value="1"/>
</dbReference>
<organism evidence="2 3">
    <name type="scientific">Sphingobium chungbukense</name>
    <dbReference type="NCBI Taxonomy" id="56193"/>
    <lineage>
        <taxon>Bacteria</taxon>
        <taxon>Pseudomonadati</taxon>
        <taxon>Pseudomonadota</taxon>
        <taxon>Alphaproteobacteria</taxon>
        <taxon>Sphingomonadales</taxon>
        <taxon>Sphingomonadaceae</taxon>
        <taxon>Sphingobium</taxon>
    </lineage>
</organism>
<dbReference type="EMBL" id="LBIC01000011">
    <property type="protein sequence ID" value="KKW90230.1"/>
    <property type="molecule type" value="Genomic_DNA"/>
</dbReference>
<sequence length="419" mass="44632">MPDFSDPSTRFHPLRSDEDAPIETLMAARVRAALTWGQLQGRLAHLPPEVAHQFCAALARLLLVEALAGSGFSGANSWFSAWFAGLEPVPDATAHVAAPASLIADTLLAELSLSAWAPLADTATQIRAAAHFHRGEGTHAQHHPQHHPQQDQREDAPAVAVAEAARLAEPPADDRTDDPGDEPGDDWPLAALDRLHRAAAASPHFAPTERSYQLLPLPAGPVSFEQTRTATPLWALDLLAGPLIARSAPATRPLPLPGAVRAEALRPELWPRERAILTAEAAGKTAQRLSDQLDAAHASVRDMQEAMTVLRSTSRAPLLYRLLAGFGPLRPLQIEKALGVSKNGVRDLVTALVKAGLAERAAHGHHTIIRALPRAHRAAPAAEGESRSVETSTDATFAAFDAAMADIDRLLARTGTASE</sequence>
<accession>A0A0M3AK66</accession>
<keyword evidence="3" id="KW-1185">Reference proteome</keyword>
<evidence type="ECO:0000256" key="1">
    <source>
        <dbReference type="SAM" id="MobiDB-lite"/>
    </source>
</evidence>
<feature type="compositionally biased region" description="Low complexity" evidence="1">
    <location>
        <begin position="157"/>
        <end position="170"/>
    </location>
</feature>
<protein>
    <submittedName>
        <fullName evidence="2">Uncharacterized protein</fullName>
    </submittedName>
</protein>
<comment type="caution">
    <text evidence="2">The sequence shown here is derived from an EMBL/GenBank/DDBJ whole genome shotgun (WGS) entry which is preliminary data.</text>
</comment>
<reference evidence="2 3" key="1">
    <citation type="submission" date="2015-04" db="EMBL/GenBank/DDBJ databases">
        <title>Genome sequence of aromatic hydrocarbons-degrading Sphingobium chungbukense DJ77.</title>
        <authorList>
            <person name="Kim Y.-C."/>
            <person name="Chae J.-C."/>
        </authorList>
    </citation>
    <scope>NUCLEOTIDE SEQUENCE [LARGE SCALE GENOMIC DNA]</scope>
    <source>
        <strain evidence="2 3">DJ77</strain>
    </source>
</reference>
<dbReference type="InterPro" id="IPR036390">
    <property type="entry name" value="WH_DNA-bd_sf"/>
</dbReference>
<name>A0A0M3AK66_9SPHN</name>
<dbReference type="Proteomes" id="UP000033874">
    <property type="component" value="Unassembled WGS sequence"/>
</dbReference>
<evidence type="ECO:0000313" key="2">
    <source>
        <dbReference type="EMBL" id="KKW90230.1"/>
    </source>
</evidence>
<feature type="region of interest" description="Disordered" evidence="1">
    <location>
        <begin position="136"/>
        <end position="188"/>
    </location>
</feature>
<gene>
    <name evidence="2" type="ORF">YP76_21230</name>
</gene>
<proteinExistence type="predicted"/>
<evidence type="ECO:0000313" key="3">
    <source>
        <dbReference type="Proteomes" id="UP000033874"/>
    </source>
</evidence>
<dbReference type="SUPFAM" id="SSF46785">
    <property type="entry name" value="Winged helix' DNA-binding domain"/>
    <property type="match status" value="1"/>
</dbReference>
<dbReference type="InterPro" id="IPR036388">
    <property type="entry name" value="WH-like_DNA-bd_sf"/>
</dbReference>
<dbReference type="AlphaFoldDB" id="A0A0M3AK66"/>